<evidence type="ECO:0000256" key="6">
    <source>
        <dbReference type="SAM" id="Phobius"/>
    </source>
</evidence>
<keyword evidence="4 6" id="KW-1133">Transmembrane helix</keyword>
<evidence type="ECO:0000256" key="5">
    <source>
        <dbReference type="ARBA" id="ARBA00023136"/>
    </source>
</evidence>
<feature type="transmembrane region" description="Helical" evidence="6">
    <location>
        <begin position="111"/>
        <end position="128"/>
    </location>
</feature>
<dbReference type="EMBL" id="WHNW01000002">
    <property type="protein sequence ID" value="MPV85649.1"/>
    <property type="molecule type" value="Genomic_DNA"/>
</dbReference>
<comment type="subcellular location">
    <subcellularLocation>
        <location evidence="1">Cell membrane</location>
        <topology evidence="1">Multi-pass membrane protein</topology>
    </subcellularLocation>
</comment>
<dbReference type="Pfam" id="PF00892">
    <property type="entry name" value="EamA"/>
    <property type="match status" value="2"/>
</dbReference>
<gene>
    <name evidence="8" type="ORF">GCU85_02715</name>
</gene>
<proteinExistence type="predicted"/>
<dbReference type="InterPro" id="IPR051258">
    <property type="entry name" value="Diverse_Substrate_Transporter"/>
</dbReference>
<feature type="transmembrane region" description="Helical" evidence="6">
    <location>
        <begin position="199"/>
        <end position="224"/>
    </location>
</feature>
<dbReference type="Proteomes" id="UP000471298">
    <property type="component" value="Unassembled WGS sequence"/>
</dbReference>
<feature type="transmembrane region" description="Helical" evidence="6">
    <location>
        <begin position="40"/>
        <end position="60"/>
    </location>
</feature>
<dbReference type="InterPro" id="IPR037185">
    <property type="entry name" value="EmrE-like"/>
</dbReference>
<dbReference type="GO" id="GO:0005886">
    <property type="term" value="C:plasma membrane"/>
    <property type="evidence" value="ECO:0007669"/>
    <property type="project" value="UniProtKB-SubCell"/>
</dbReference>
<evidence type="ECO:0000256" key="4">
    <source>
        <dbReference type="ARBA" id="ARBA00022989"/>
    </source>
</evidence>
<dbReference type="InterPro" id="IPR000620">
    <property type="entry name" value="EamA_dom"/>
</dbReference>
<feature type="transmembrane region" description="Helical" evidence="6">
    <location>
        <begin position="236"/>
        <end position="254"/>
    </location>
</feature>
<keyword evidence="9" id="KW-1185">Reference proteome</keyword>
<dbReference type="PANTHER" id="PTHR42920:SF5">
    <property type="entry name" value="EAMA DOMAIN-CONTAINING PROTEIN"/>
    <property type="match status" value="1"/>
</dbReference>
<feature type="transmembrane region" description="Helical" evidence="6">
    <location>
        <begin position="164"/>
        <end position="187"/>
    </location>
</feature>
<name>A0A6N7EW48_9GAMM</name>
<evidence type="ECO:0000256" key="3">
    <source>
        <dbReference type="ARBA" id="ARBA00022692"/>
    </source>
</evidence>
<keyword evidence="2" id="KW-1003">Cell membrane</keyword>
<dbReference type="AlphaFoldDB" id="A0A6N7EW48"/>
<evidence type="ECO:0000313" key="8">
    <source>
        <dbReference type="EMBL" id="MPV85649.1"/>
    </source>
</evidence>
<organism evidence="8 9">
    <name type="scientific">Ostreibacterium oceani</name>
    <dbReference type="NCBI Taxonomy" id="2654998"/>
    <lineage>
        <taxon>Bacteria</taxon>
        <taxon>Pseudomonadati</taxon>
        <taxon>Pseudomonadota</taxon>
        <taxon>Gammaproteobacteria</taxon>
        <taxon>Cardiobacteriales</taxon>
        <taxon>Ostreibacteriaceae</taxon>
        <taxon>Ostreibacterium</taxon>
    </lineage>
</organism>
<dbReference type="RefSeq" id="WP_152809095.1">
    <property type="nucleotide sequence ID" value="NZ_WHNW01000002.1"/>
</dbReference>
<evidence type="ECO:0000313" key="9">
    <source>
        <dbReference type="Proteomes" id="UP000471298"/>
    </source>
</evidence>
<dbReference type="SUPFAM" id="SSF103481">
    <property type="entry name" value="Multidrug resistance efflux transporter EmrE"/>
    <property type="match status" value="2"/>
</dbReference>
<keyword evidence="5 6" id="KW-0472">Membrane</keyword>
<protein>
    <submittedName>
        <fullName evidence="8">EamA family transporter</fullName>
    </submittedName>
</protein>
<evidence type="ECO:0000259" key="7">
    <source>
        <dbReference type="Pfam" id="PF00892"/>
    </source>
</evidence>
<sequence length="318" mass="34644">MSLISRLAGLHGAMLLLVTAMIWGSAFIFQKGAAETVDALTFNALRFGIAVPALLLLYLLPKKLFQPSAAVMQSAKRQYSAWWVGGAAGFFMYIGINLQQWGLAYTTAGKSGFLTSLYMILVPILALFIRQRCPLEVWIGAVITFVGVYFLGSHDGTLDAELSFNIGDVMTLFCALGWAAQVLWLAIFARYSNVLNVAIIQMITVSGLSFFTMAVLALFGHFTLPSWETIWGIRDAILYTGIISGAFAFTLQIVGQRHIDATSAALIMSTEAVFAFVFGVMFLGESVTVKILLGFALILTGIILAQLQGKLFKKTKAY</sequence>
<dbReference type="InParanoid" id="A0A6N7EW48"/>
<comment type="caution">
    <text evidence="8">The sequence shown here is derived from an EMBL/GenBank/DDBJ whole genome shotgun (WGS) entry which is preliminary data.</text>
</comment>
<feature type="transmembrane region" description="Helical" evidence="6">
    <location>
        <begin position="261"/>
        <end position="283"/>
    </location>
</feature>
<evidence type="ECO:0000256" key="2">
    <source>
        <dbReference type="ARBA" id="ARBA00022475"/>
    </source>
</evidence>
<feature type="domain" description="EamA" evidence="7">
    <location>
        <begin position="166"/>
        <end position="304"/>
    </location>
</feature>
<feature type="domain" description="EamA" evidence="7">
    <location>
        <begin position="12"/>
        <end position="151"/>
    </location>
</feature>
<feature type="transmembrane region" description="Helical" evidence="6">
    <location>
        <begin position="135"/>
        <end position="152"/>
    </location>
</feature>
<feature type="transmembrane region" description="Helical" evidence="6">
    <location>
        <begin position="81"/>
        <end position="99"/>
    </location>
</feature>
<reference evidence="8 9" key="1">
    <citation type="submission" date="2019-10" db="EMBL/GenBank/DDBJ databases">
        <title>Cardiobacteriales fam. a chemoheterotrophic member of the order Cardiobacteriales, and proposal of Cardiobacteriales fam. nov.</title>
        <authorList>
            <person name="Wang C."/>
        </authorList>
    </citation>
    <scope>NUCLEOTIDE SEQUENCE [LARGE SCALE GENOMIC DNA]</scope>
    <source>
        <strain evidence="8 9">ML27</strain>
    </source>
</reference>
<evidence type="ECO:0000256" key="1">
    <source>
        <dbReference type="ARBA" id="ARBA00004651"/>
    </source>
</evidence>
<feature type="transmembrane region" description="Helical" evidence="6">
    <location>
        <begin position="289"/>
        <end position="307"/>
    </location>
</feature>
<accession>A0A6N7EW48</accession>
<dbReference type="PANTHER" id="PTHR42920">
    <property type="entry name" value="OS03G0707200 PROTEIN-RELATED"/>
    <property type="match status" value="1"/>
</dbReference>
<feature type="transmembrane region" description="Helical" evidence="6">
    <location>
        <begin position="7"/>
        <end position="28"/>
    </location>
</feature>
<keyword evidence="3 6" id="KW-0812">Transmembrane</keyword>